<keyword evidence="2 7" id="KW-0812">Transmembrane</keyword>
<dbReference type="Pfam" id="PF08407">
    <property type="entry name" value="Chitin_synth_1N"/>
    <property type="match status" value="1"/>
</dbReference>
<dbReference type="GO" id="GO:0005886">
    <property type="term" value="C:plasma membrane"/>
    <property type="evidence" value="ECO:0007669"/>
    <property type="project" value="UniProtKB-SubCell"/>
</dbReference>
<sequence length="864" mass="96334">MPAPYSAAPTAHLPTLLSSPYDQPPAETEEGGYHYNGDVGGYDGVPRDEGSPRSSYEDKTEVNFTPAPNQYGTRAYAAVDEGHGGDYYDEKGGYYSDDGDFDERDDWEGDEEGGFGQHAALDTQHFGPAPQQLLRRHKTKKKVVLTQGNLVLDCPVPSKLKGFLSRRGEEEFESMRYTAVTCEPDDFPSSNYSLRPQLLDRHTELFIAVTLYNEDEVLLTRTLHGVFKNIAHLCSRTKSRTWGVDGWKKVVVCIIADGRKKMHPRVLDCLAALGVYQEGVAKNVVNGKRVEAHLYEYTTQLSIDSNLQFKGAERGLVPIQVLLCIKERNAKKINSHKWFFNAFGPVLQPNVCVLLDAGTRPEAKSIYYLWKSFDLHSNVAGACGEICADTKGRWGVGKALLNPLVAAQNFEYKMSNILDKPTESIFGYISVLPGAFSAYRYLALQNDEYGRGPLASYFKGEALLGADADVFSSNMYLAEDRILCFELAAKRGERWVLKYIKQARGVTDVPDQLPEFISQRRRWLNGSLFAALYALVHTRQFLESDHGFWRKVMLMIESFYSFINVCFAWFGVANFYIFFRILTTSLESPTFHLKGIVFINTVAQYLYLGTLAACFVFSLGNRPQGSRWKYMAATLIFAVLTLYMMIGAIFCLVRAVHNVHDAIYAQMIVSLLATYGVYLISSIIALDPLHLATSFIQYLLLSPTFINILQVYAMANIHDFSWGTKGADSVENDLGTVTSTGQGTVEITLPTSQVDIDQGYDEALHNLRTRPMIIKGEAPSAEKELARKDYYAGVRTNVLLLWILSNGCLAAIILGTDTSSTFDAGSGTTRSKVYMVLVLVFVAMMSCIRLIGSTIYTLIRLVAG</sequence>
<evidence type="ECO:0000256" key="6">
    <source>
        <dbReference type="ARBA" id="ARBA00024009"/>
    </source>
</evidence>
<dbReference type="GO" id="GO:0071555">
    <property type="term" value="P:cell wall organization"/>
    <property type="evidence" value="ECO:0007669"/>
    <property type="project" value="UniProtKB-KW"/>
</dbReference>
<dbReference type="GO" id="GO:0004100">
    <property type="term" value="F:chitin synthase activity"/>
    <property type="evidence" value="ECO:0007669"/>
    <property type="project" value="UniProtKB-UniRule"/>
</dbReference>
<protein>
    <recommendedName>
        <fullName evidence="7">Chitin synthase</fullName>
        <ecNumber evidence="7">2.4.1.16</ecNumber>
    </recommendedName>
</protein>
<dbReference type="PANTHER" id="PTHR22914:SF38">
    <property type="entry name" value="CHITIN SYNTHASE 2"/>
    <property type="match status" value="1"/>
</dbReference>
<dbReference type="EMBL" id="KZ819663">
    <property type="protein sequence ID" value="PWN29624.1"/>
    <property type="molecule type" value="Genomic_DNA"/>
</dbReference>
<feature type="transmembrane region" description="Helical" evidence="7">
    <location>
        <begin position="695"/>
        <end position="715"/>
    </location>
</feature>
<feature type="compositionally biased region" description="Polar residues" evidence="8">
    <location>
        <begin position="62"/>
        <end position="71"/>
    </location>
</feature>
<evidence type="ECO:0000256" key="8">
    <source>
        <dbReference type="SAM" id="MobiDB-lite"/>
    </source>
</evidence>
<reference evidence="10 11" key="1">
    <citation type="journal article" date="2018" name="Mol. Biol. Evol.">
        <title>Broad Genomic Sampling Reveals a Smut Pathogenic Ancestry of the Fungal Clade Ustilaginomycotina.</title>
        <authorList>
            <person name="Kijpornyongpan T."/>
            <person name="Mondo S.J."/>
            <person name="Barry K."/>
            <person name="Sandor L."/>
            <person name="Lee J."/>
            <person name="Lipzen A."/>
            <person name="Pangilinan J."/>
            <person name="LaButti K."/>
            <person name="Hainaut M."/>
            <person name="Henrissat B."/>
            <person name="Grigoriev I.V."/>
            <person name="Spatafora J.W."/>
            <person name="Aime M.C."/>
        </authorList>
    </citation>
    <scope>NUCLEOTIDE SEQUENCE [LARGE SCALE GENOMIC DNA]</scope>
    <source>
        <strain evidence="10 11">MCA 5214</strain>
    </source>
</reference>
<accession>A0A316UXB3</accession>
<keyword evidence="3 7" id="KW-1133">Transmembrane helix</keyword>
<keyword evidence="7" id="KW-1003">Cell membrane</keyword>
<dbReference type="EC" id="2.4.1.16" evidence="7"/>
<evidence type="ECO:0000259" key="9">
    <source>
        <dbReference type="Pfam" id="PF08407"/>
    </source>
</evidence>
<dbReference type="CDD" id="cd04190">
    <property type="entry name" value="Chitin_synth_C"/>
    <property type="match status" value="1"/>
</dbReference>
<evidence type="ECO:0000256" key="7">
    <source>
        <dbReference type="RuleBase" id="RU366040"/>
    </source>
</evidence>
<dbReference type="InterPro" id="IPR004835">
    <property type="entry name" value="Chitin_synth"/>
</dbReference>
<dbReference type="RefSeq" id="XP_025364236.1">
    <property type="nucleotide sequence ID" value="XM_025504300.1"/>
</dbReference>
<comment type="subcellular location">
    <subcellularLocation>
        <location evidence="7">Cell membrane</location>
        <topology evidence="7">Multi-pass membrane protein</topology>
    </subcellularLocation>
    <subcellularLocation>
        <location evidence="1">Membrane</location>
        <topology evidence="1">Multi-pass membrane protein</topology>
    </subcellularLocation>
</comment>
<keyword evidence="7" id="KW-0328">Glycosyltransferase</keyword>
<evidence type="ECO:0000313" key="11">
    <source>
        <dbReference type="Proteomes" id="UP000245884"/>
    </source>
</evidence>
<comment type="function">
    <text evidence="6 7">Polymerizes chitin, a structural polymer of the cell wall and septum, by transferring the sugar moiety of UDP-GlcNAc to the non-reducing end of the growing chitin polymer.</text>
</comment>
<dbReference type="Proteomes" id="UP000245884">
    <property type="component" value="Unassembled WGS sequence"/>
</dbReference>
<feature type="transmembrane region" description="Helical" evidence="7">
    <location>
        <begin position="797"/>
        <end position="814"/>
    </location>
</feature>
<dbReference type="GO" id="GO:0006031">
    <property type="term" value="P:chitin biosynthetic process"/>
    <property type="evidence" value="ECO:0007669"/>
    <property type="project" value="UniProtKB-UniRule"/>
</dbReference>
<evidence type="ECO:0000256" key="4">
    <source>
        <dbReference type="ARBA" id="ARBA00023136"/>
    </source>
</evidence>
<feature type="transmembrane region" description="Helical" evidence="7">
    <location>
        <begin position="834"/>
        <end position="859"/>
    </location>
</feature>
<dbReference type="GeneID" id="37026123"/>
<dbReference type="GO" id="GO:0030428">
    <property type="term" value="C:cell septum"/>
    <property type="evidence" value="ECO:0007669"/>
    <property type="project" value="TreeGrafter"/>
</dbReference>
<dbReference type="Pfam" id="PF01644">
    <property type="entry name" value="Chitin_synth_1"/>
    <property type="match status" value="1"/>
</dbReference>
<evidence type="ECO:0000256" key="2">
    <source>
        <dbReference type="ARBA" id="ARBA00022692"/>
    </source>
</evidence>
<dbReference type="STRING" id="1569628.A0A316UXB3"/>
<feature type="domain" description="Chitin synthase N-terminal" evidence="9">
    <location>
        <begin position="138"/>
        <end position="204"/>
    </location>
</feature>
<dbReference type="OrthoDB" id="26569at2759"/>
<keyword evidence="4 7" id="KW-0472">Membrane</keyword>
<keyword evidence="5 7" id="KW-0961">Cell wall biogenesis/degradation</keyword>
<feature type="transmembrane region" description="Helical" evidence="7">
    <location>
        <begin position="630"/>
        <end position="656"/>
    </location>
</feature>
<evidence type="ECO:0000313" key="10">
    <source>
        <dbReference type="EMBL" id="PWN29624.1"/>
    </source>
</evidence>
<dbReference type="InterPro" id="IPR013616">
    <property type="entry name" value="Chitin_synth_N"/>
</dbReference>
<evidence type="ECO:0000256" key="3">
    <source>
        <dbReference type="ARBA" id="ARBA00022989"/>
    </source>
</evidence>
<organism evidence="10 11">
    <name type="scientific">Jaminaea rosea</name>
    <dbReference type="NCBI Taxonomy" id="1569628"/>
    <lineage>
        <taxon>Eukaryota</taxon>
        <taxon>Fungi</taxon>
        <taxon>Dikarya</taxon>
        <taxon>Basidiomycota</taxon>
        <taxon>Ustilaginomycotina</taxon>
        <taxon>Exobasidiomycetes</taxon>
        <taxon>Microstromatales</taxon>
        <taxon>Microstromatales incertae sedis</taxon>
        <taxon>Jaminaea</taxon>
    </lineage>
</organism>
<dbReference type="PANTHER" id="PTHR22914">
    <property type="entry name" value="CHITIN SYNTHASE"/>
    <property type="match status" value="1"/>
</dbReference>
<feature type="region of interest" description="Disordered" evidence="8">
    <location>
        <begin position="1"/>
        <end position="71"/>
    </location>
</feature>
<proteinExistence type="inferred from homology"/>
<feature type="transmembrane region" description="Helical" evidence="7">
    <location>
        <begin position="668"/>
        <end position="689"/>
    </location>
</feature>
<dbReference type="AlphaFoldDB" id="A0A316UXB3"/>
<evidence type="ECO:0000256" key="1">
    <source>
        <dbReference type="ARBA" id="ARBA00004141"/>
    </source>
</evidence>
<feature type="transmembrane region" description="Helical" evidence="7">
    <location>
        <begin position="595"/>
        <end position="618"/>
    </location>
</feature>
<name>A0A316UXB3_9BASI</name>
<keyword evidence="7 10" id="KW-0808">Transferase</keyword>
<gene>
    <name evidence="10" type="ORF">BDZ90DRAFT_217081</name>
</gene>
<feature type="transmembrane region" description="Helical" evidence="7">
    <location>
        <begin position="562"/>
        <end position="583"/>
    </location>
</feature>
<comment type="catalytic activity">
    <reaction evidence="7">
        <text>[(1-&gt;4)-N-acetyl-beta-D-glucosaminyl](n) + UDP-N-acetyl-alpha-D-glucosamine = [(1-&gt;4)-N-acetyl-beta-D-glucosaminyl](n+1) + UDP + H(+)</text>
        <dbReference type="Rhea" id="RHEA:16637"/>
        <dbReference type="Rhea" id="RHEA-COMP:9593"/>
        <dbReference type="Rhea" id="RHEA-COMP:9595"/>
        <dbReference type="ChEBI" id="CHEBI:15378"/>
        <dbReference type="ChEBI" id="CHEBI:17029"/>
        <dbReference type="ChEBI" id="CHEBI:57705"/>
        <dbReference type="ChEBI" id="CHEBI:58223"/>
        <dbReference type="EC" id="2.4.1.16"/>
    </reaction>
</comment>
<keyword evidence="11" id="KW-1185">Reference proteome</keyword>
<evidence type="ECO:0000256" key="5">
    <source>
        <dbReference type="ARBA" id="ARBA00023316"/>
    </source>
</evidence>
<comment type="similarity">
    <text evidence="7">Belongs to the chitin synthase family.</text>
</comment>
<feature type="compositionally biased region" description="Basic and acidic residues" evidence="8">
    <location>
        <begin position="45"/>
        <end position="61"/>
    </location>
</feature>